<organism evidence="1 2">
    <name type="scientific">Suillus luteus UH-Slu-Lm8-n1</name>
    <dbReference type="NCBI Taxonomy" id="930992"/>
    <lineage>
        <taxon>Eukaryota</taxon>
        <taxon>Fungi</taxon>
        <taxon>Dikarya</taxon>
        <taxon>Basidiomycota</taxon>
        <taxon>Agaricomycotina</taxon>
        <taxon>Agaricomycetes</taxon>
        <taxon>Agaricomycetidae</taxon>
        <taxon>Boletales</taxon>
        <taxon>Suillineae</taxon>
        <taxon>Suillaceae</taxon>
        <taxon>Suillus</taxon>
    </lineage>
</organism>
<dbReference type="OrthoDB" id="10680962at2759"/>
<dbReference type="AlphaFoldDB" id="A0A0C9ZVB9"/>
<name>A0A0C9ZVB9_9AGAM</name>
<dbReference type="HOGENOM" id="CLU_1687888_0_0_1"/>
<dbReference type="EMBL" id="KN835963">
    <property type="protein sequence ID" value="KIK33346.1"/>
    <property type="molecule type" value="Genomic_DNA"/>
</dbReference>
<sequence>MMGGPHERRSWTFPYRFDTYQHPENHGWAYCLLISSRSCFRRQSGWNLRHASCPGWYKLNTMVQRSLSYGSIRELGQPFNLCYQRCDALFDRMLSQRRRPAGMNVVHPLYLHLNQIRCSSLASLLSTDSPSKAIERGLQWGMHHSLTLKAKMKRTD</sequence>
<dbReference type="InParanoid" id="A0A0C9ZVB9"/>
<reference evidence="1 2" key="1">
    <citation type="submission" date="2014-04" db="EMBL/GenBank/DDBJ databases">
        <authorList>
            <consortium name="DOE Joint Genome Institute"/>
            <person name="Kuo A."/>
            <person name="Ruytinx J."/>
            <person name="Rineau F."/>
            <person name="Colpaert J."/>
            <person name="Kohler A."/>
            <person name="Nagy L.G."/>
            <person name="Floudas D."/>
            <person name="Copeland A."/>
            <person name="Barry K.W."/>
            <person name="Cichocki N."/>
            <person name="Veneault-Fourrey C."/>
            <person name="LaButti K."/>
            <person name="Lindquist E.A."/>
            <person name="Lipzen A."/>
            <person name="Lundell T."/>
            <person name="Morin E."/>
            <person name="Murat C."/>
            <person name="Sun H."/>
            <person name="Tunlid A."/>
            <person name="Henrissat B."/>
            <person name="Grigoriev I.V."/>
            <person name="Hibbett D.S."/>
            <person name="Martin F."/>
            <person name="Nordberg H.P."/>
            <person name="Cantor M.N."/>
            <person name="Hua S.X."/>
        </authorList>
    </citation>
    <scope>NUCLEOTIDE SEQUENCE [LARGE SCALE GENOMIC DNA]</scope>
    <source>
        <strain evidence="1 2">UH-Slu-Lm8-n1</strain>
    </source>
</reference>
<reference evidence="2" key="2">
    <citation type="submission" date="2015-01" db="EMBL/GenBank/DDBJ databases">
        <title>Evolutionary Origins and Diversification of the Mycorrhizal Mutualists.</title>
        <authorList>
            <consortium name="DOE Joint Genome Institute"/>
            <consortium name="Mycorrhizal Genomics Consortium"/>
            <person name="Kohler A."/>
            <person name="Kuo A."/>
            <person name="Nagy L.G."/>
            <person name="Floudas D."/>
            <person name="Copeland A."/>
            <person name="Barry K.W."/>
            <person name="Cichocki N."/>
            <person name="Veneault-Fourrey C."/>
            <person name="LaButti K."/>
            <person name="Lindquist E.A."/>
            <person name="Lipzen A."/>
            <person name="Lundell T."/>
            <person name="Morin E."/>
            <person name="Murat C."/>
            <person name="Riley R."/>
            <person name="Ohm R."/>
            <person name="Sun H."/>
            <person name="Tunlid A."/>
            <person name="Henrissat B."/>
            <person name="Grigoriev I.V."/>
            <person name="Hibbett D.S."/>
            <person name="Martin F."/>
        </authorList>
    </citation>
    <scope>NUCLEOTIDE SEQUENCE [LARGE SCALE GENOMIC DNA]</scope>
    <source>
        <strain evidence="2">UH-Slu-Lm8-n1</strain>
    </source>
</reference>
<proteinExistence type="predicted"/>
<evidence type="ECO:0000313" key="1">
    <source>
        <dbReference type="EMBL" id="KIK33346.1"/>
    </source>
</evidence>
<dbReference type="Proteomes" id="UP000054485">
    <property type="component" value="Unassembled WGS sequence"/>
</dbReference>
<keyword evidence="2" id="KW-1185">Reference proteome</keyword>
<protein>
    <submittedName>
        <fullName evidence="1">Uncharacterized protein</fullName>
    </submittedName>
</protein>
<gene>
    <name evidence="1" type="ORF">CY34DRAFT_715570</name>
</gene>
<accession>A0A0C9ZVB9</accession>
<evidence type="ECO:0000313" key="2">
    <source>
        <dbReference type="Proteomes" id="UP000054485"/>
    </source>
</evidence>